<dbReference type="Proteomes" id="UP001153712">
    <property type="component" value="Chromosome 4"/>
</dbReference>
<sequence length="170" mass="18910">MKYKNELFLATPRKTIDPNSSHYRFQNDPSTETDSSTVDRPCDGRLFARNRSTGSSHKKPKRDETGHIFTTPTTENIMYYANLRLCDHLIPYLTGFNANQGVMSPGYALQTVVLGATVVLAVLVIGFLVILDRMRMTSVVRARRFSEPTAAENVLAALGKYENFGKTGAS</sequence>
<keyword evidence="2" id="KW-0472">Membrane</keyword>
<evidence type="ECO:0000256" key="1">
    <source>
        <dbReference type="SAM" id="MobiDB-lite"/>
    </source>
</evidence>
<evidence type="ECO:0000313" key="3">
    <source>
        <dbReference type="EMBL" id="CAG9861348.1"/>
    </source>
</evidence>
<gene>
    <name evidence="3" type="ORF">PHYEVI_LOCUS7690</name>
</gene>
<keyword evidence="2" id="KW-0812">Transmembrane</keyword>
<dbReference type="AlphaFoldDB" id="A0A9N9XNS3"/>
<organism evidence="3 4">
    <name type="scientific">Phyllotreta striolata</name>
    <name type="common">Striped flea beetle</name>
    <name type="synonym">Crioceris striolata</name>
    <dbReference type="NCBI Taxonomy" id="444603"/>
    <lineage>
        <taxon>Eukaryota</taxon>
        <taxon>Metazoa</taxon>
        <taxon>Ecdysozoa</taxon>
        <taxon>Arthropoda</taxon>
        <taxon>Hexapoda</taxon>
        <taxon>Insecta</taxon>
        <taxon>Pterygota</taxon>
        <taxon>Neoptera</taxon>
        <taxon>Endopterygota</taxon>
        <taxon>Coleoptera</taxon>
        <taxon>Polyphaga</taxon>
        <taxon>Cucujiformia</taxon>
        <taxon>Chrysomeloidea</taxon>
        <taxon>Chrysomelidae</taxon>
        <taxon>Galerucinae</taxon>
        <taxon>Alticini</taxon>
        <taxon>Phyllotreta</taxon>
    </lineage>
</organism>
<dbReference type="EMBL" id="OU900097">
    <property type="protein sequence ID" value="CAG9861348.1"/>
    <property type="molecule type" value="Genomic_DNA"/>
</dbReference>
<name>A0A9N9XNS3_PHYSR</name>
<keyword evidence="4" id="KW-1185">Reference proteome</keyword>
<feature type="compositionally biased region" description="Polar residues" evidence="1">
    <location>
        <begin position="17"/>
        <end position="38"/>
    </location>
</feature>
<feature type="transmembrane region" description="Helical" evidence="2">
    <location>
        <begin position="107"/>
        <end position="131"/>
    </location>
</feature>
<accession>A0A9N9XNS3</accession>
<evidence type="ECO:0000256" key="2">
    <source>
        <dbReference type="SAM" id="Phobius"/>
    </source>
</evidence>
<keyword evidence="2" id="KW-1133">Transmembrane helix</keyword>
<proteinExistence type="predicted"/>
<evidence type="ECO:0000313" key="4">
    <source>
        <dbReference type="Proteomes" id="UP001153712"/>
    </source>
</evidence>
<feature type="region of interest" description="Disordered" evidence="1">
    <location>
        <begin position="14"/>
        <end position="68"/>
    </location>
</feature>
<protein>
    <submittedName>
        <fullName evidence="3">Uncharacterized protein</fullName>
    </submittedName>
</protein>
<dbReference type="OrthoDB" id="6734841at2759"/>
<reference evidence="3" key="1">
    <citation type="submission" date="2022-01" db="EMBL/GenBank/DDBJ databases">
        <authorList>
            <person name="King R."/>
        </authorList>
    </citation>
    <scope>NUCLEOTIDE SEQUENCE</scope>
</reference>